<dbReference type="PROSITE" id="PS50878">
    <property type="entry name" value="RT_POL"/>
    <property type="match status" value="1"/>
</dbReference>
<reference evidence="2 3" key="1">
    <citation type="submission" date="2018-11" db="EMBL/GenBank/DDBJ databases">
        <authorList>
            <consortium name="Pathogen Informatics"/>
        </authorList>
    </citation>
    <scope>NUCLEOTIDE SEQUENCE [LARGE SCALE GENOMIC DNA]</scope>
</reference>
<evidence type="ECO:0000259" key="1">
    <source>
        <dbReference type="PROSITE" id="PS50878"/>
    </source>
</evidence>
<evidence type="ECO:0000313" key="2">
    <source>
        <dbReference type="EMBL" id="VDP10940.1"/>
    </source>
</evidence>
<protein>
    <submittedName>
        <fullName evidence="4">Reverse transcriptase domain-containing protein</fullName>
    </submittedName>
</protein>
<dbReference type="OrthoDB" id="5825913at2759"/>
<feature type="domain" description="Reverse transcriptase" evidence="1">
    <location>
        <begin position="1"/>
        <end position="96"/>
    </location>
</feature>
<evidence type="ECO:0000313" key="4">
    <source>
        <dbReference type="WBParaSite" id="HPBE_0001823301-mRNA-1"/>
    </source>
</evidence>
<proteinExistence type="predicted"/>
<evidence type="ECO:0000313" key="3">
    <source>
        <dbReference type="Proteomes" id="UP000050761"/>
    </source>
</evidence>
<accession>A0A183G8M2</accession>
<dbReference type="InterPro" id="IPR000477">
    <property type="entry name" value="RT_dom"/>
</dbReference>
<accession>A0A3P8B1Q4</accession>
<name>A0A183G8M2_HELPZ</name>
<reference evidence="4" key="2">
    <citation type="submission" date="2019-09" db="UniProtKB">
        <authorList>
            <consortium name="WormBaseParasite"/>
        </authorList>
    </citation>
    <scope>IDENTIFICATION</scope>
</reference>
<dbReference type="WBParaSite" id="HPBE_0001823301-mRNA-1">
    <property type="protein sequence ID" value="HPBE_0001823301-mRNA-1"/>
    <property type="gene ID" value="HPBE_0001823301"/>
</dbReference>
<dbReference type="Proteomes" id="UP000050761">
    <property type="component" value="Unassembled WGS sequence"/>
</dbReference>
<gene>
    <name evidence="2" type="ORF">HPBE_LOCUS18232</name>
</gene>
<keyword evidence="3" id="KW-1185">Reference proteome</keyword>
<dbReference type="EMBL" id="UZAH01030554">
    <property type="protein sequence ID" value="VDP10940.1"/>
    <property type="molecule type" value="Genomic_DNA"/>
</dbReference>
<dbReference type="AlphaFoldDB" id="A0A183G8M2"/>
<organism evidence="3 4">
    <name type="scientific">Heligmosomoides polygyrus</name>
    <name type="common">Parasitic roundworm</name>
    <dbReference type="NCBI Taxonomy" id="6339"/>
    <lineage>
        <taxon>Eukaryota</taxon>
        <taxon>Metazoa</taxon>
        <taxon>Ecdysozoa</taxon>
        <taxon>Nematoda</taxon>
        <taxon>Chromadorea</taxon>
        <taxon>Rhabditida</taxon>
        <taxon>Rhabditina</taxon>
        <taxon>Rhabditomorpha</taxon>
        <taxon>Strongyloidea</taxon>
        <taxon>Heligmosomidae</taxon>
        <taxon>Heligmosomoides</taxon>
    </lineage>
</organism>
<sequence length="137" mass="15586">MDPISPNLFSSCLESTIRRCNCSDYAIEVDGRHLNHLRFADDIVLITKSTEQVSGMLHELHIGGAEAGLTIILSETTFMRNEFAGGDSVLFEGAPSEEAEDYVYLERLLNMKNDLLIMKKDRKYHEGRERHGRRTIL</sequence>